<evidence type="ECO:0000313" key="2">
    <source>
        <dbReference type="Proteomes" id="UP000006552"/>
    </source>
</evidence>
<keyword evidence="2" id="KW-1185">Reference proteome</keyword>
<reference evidence="1 2" key="1">
    <citation type="journal article" date="2005" name="Arch. Microbiol.">
        <title>The genome sequence of an anaerobic aromatic-degrading denitrifying bacterium, strain EbN1.</title>
        <authorList>
            <person name="Rabus R."/>
            <person name="Kube M."/>
            <person name="Heider J."/>
            <person name="Beck A."/>
            <person name="Heitmann K."/>
            <person name="Widdel F."/>
            <person name="Reinhardt R."/>
        </authorList>
    </citation>
    <scope>NUCLEOTIDE SEQUENCE [LARGE SCALE GENOMIC DNA]</scope>
    <source>
        <strain evidence="1 2">EbN1</strain>
        <plasmid evidence="2">Plasmid pAzo1</plasmid>
    </source>
</reference>
<organism evidence="1 2">
    <name type="scientific">Aromatoleum aromaticum (strain DSM 19018 / LMG 30748 / EbN1)</name>
    <name type="common">Azoarcus sp. (strain EbN1)</name>
    <dbReference type="NCBI Taxonomy" id="76114"/>
    <lineage>
        <taxon>Bacteria</taxon>
        <taxon>Pseudomonadati</taxon>
        <taxon>Pseudomonadota</taxon>
        <taxon>Betaproteobacteria</taxon>
        <taxon>Rhodocyclales</taxon>
        <taxon>Rhodocyclaceae</taxon>
        <taxon>Aromatoleum</taxon>
    </lineage>
</organism>
<dbReference type="Proteomes" id="UP000006552">
    <property type="component" value="Plasmid 1"/>
</dbReference>
<dbReference type="HOGENOM" id="CLU_3246494_0_0_4"/>
<proteinExistence type="predicted"/>
<evidence type="ECO:0000313" key="1">
    <source>
        <dbReference type="EMBL" id="CAI10340.1"/>
    </source>
</evidence>
<name>Q5NX74_AROAE</name>
<gene>
    <name evidence="1" type="ORF">p1B133</name>
</gene>
<accession>Q5NX74</accession>
<dbReference type="KEGG" id="eba:p1B133"/>
<geneLocation type="plasmid" evidence="2">
    <name>pAzo1</name>
</geneLocation>
<dbReference type="AlphaFoldDB" id="Q5NX74"/>
<protein>
    <submittedName>
        <fullName evidence="1">Uncharacterized protein</fullName>
    </submittedName>
</protein>
<keyword evidence="1" id="KW-0614">Plasmid</keyword>
<dbReference type="EMBL" id="CR555307">
    <property type="protein sequence ID" value="CAI10340.1"/>
    <property type="molecule type" value="Genomic_DNA"/>
</dbReference>
<sequence length="42" mass="4881">MVSRRNSNRSDFLYSFGLKRRVTDSISYLNPCSLSRKSSLTH</sequence>